<dbReference type="InterPro" id="IPR039420">
    <property type="entry name" value="WalR-like"/>
</dbReference>
<feature type="DNA-binding region" description="OmpR/PhoB-type" evidence="7">
    <location>
        <begin position="123"/>
        <end position="221"/>
    </location>
</feature>
<dbReference type="GO" id="GO:0006355">
    <property type="term" value="P:regulation of DNA-templated transcription"/>
    <property type="evidence" value="ECO:0007669"/>
    <property type="project" value="InterPro"/>
</dbReference>
<dbReference type="SMART" id="SM00862">
    <property type="entry name" value="Trans_reg_C"/>
    <property type="match status" value="1"/>
</dbReference>
<keyword evidence="5" id="KW-0804">Transcription</keyword>
<dbReference type="SUPFAM" id="SSF52172">
    <property type="entry name" value="CheY-like"/>
    <property type="match status" value="1"/>
</dbReference>
<proteinExistence type="predicted"/>
<dbReference type="STRING" id="1817772.A2527_05585"/>
<dbReference type="PROSITE" id="PS51755">
    <property type="entry name" value="OMPR_PHOB"/>
    <property type="match status" value="1"/>
</dbReference>
<dbReference type="GO" id="GO:0005829">
    <property type="term" value="C:cytosol"/>
    <property type="evidence" value="ECO:0007669"/>
    <property type="project" value="TreeGrafter"/>
</dbReference>
<dbReference type="InterPro" id="IPR001867">
    <property type="entry name" value="OmpR/PhoB-type_DNA-bd"/>
</dbReference>
<evidence type="ECO:0000256" key="3">
    <source>
        <dbReference type="ARBA" id="ARBA00023015"/>
    </source>
</evidence>
<dbReference type="InterPro" id="IPR001789">
    <property type="entry name" value="Sig_transdc_resp-reg_receiver"/>
</dbReference>
<evidence type="ECO:0000313" key="10">
    <source>
        <dbReference type="EMBL" id="OGG94655.1"/>
    </source>
</evidence>
<dbReference type="PROSITE" id="PS50110">
    <property type="entry name" value="RESPONSE_REGULATORY"/>
    <property type="match status" value="1"/>
</dbReference>
<dbReference type="Pfam" id="PF00486">
    <property type="entry name" value="Trans_reg_C"/>
    <property type="match status" value="1"/>
</dbReference>
<dbReference type="Pfam" id="PF00072">
    <property type="entry name" value="Response_reg"/>
    <property type="match status" value="1"/>
</dbReference>
<dbReference type="FunFam" id="3.40.50.2300:FF:000001">
    <property type="entry name" value="DNA-binding response regulator PhoB"/>
    <property type="match status" value="1"/>
</dbReference>
<feature type="modified residue" description="4-aspartylphosphate" evidence="6">
    <location>
        <position position="51"/>
    </location>
</feature>
<evidence type="ECO:0000256" key="6">
    <source>
        <dbReference type="PROSITE-ProRule" id="PRU00169"/>
    </source>
</evidence>
<evidence type="ECO:0000256" key="2">
    <source>
        <dbReference type="ARBA" id="ARBA00023012"/>
    </source>
</evidence>
<comment type="caution">
    <text evidence="10">The sequence shown here is derived from an EMBL/GenBank/DDBJ whole genome shotgun (WGS) entry which is preliminary data.</text>
</comment>
<dbReference type="InterPro" id="IPR011006">
    <property type="entry name" value="CheY-like_superfamily"/>
</dbReference>
<dbReference type="SMART" id="SM00448">
    <property type="entry name" value="REC"/>
    <property type="match status" value="1"/>
</dbReference>
<dbReference type="PANTHER" id="PTHR48111:SF22">
    <property type="entry name" value="REGULATOR OF RPOS"/>
    <property type="match status" value="1"/>
</dbReference>
<reference evidence="10 11" key="1">
    <citation type="journal article" date="2016" name="Nat. Commun.">
        <title>Thousands of microbial genomes shed light on interconnected biogeochemical processes in an aquifer system.</title>
        <authorList>
            <person name="Anantharaman K."/>
            <person name="Brown C.T."/>
            <person name="Hug L.A."/>
            <person name="Sharon I."/>
            <person name="Castelle C.J."/>
            <person name="Probst A.J."/>
            <person name="Thomas B.C."/>
            <person name="Singh A."/>
            <person name="Wilkins M.J."/>
            <person name="Karaoz U."/>
            <person name="Brodie E.L."/>
            <person name="Williams K.H."/>
            <person name="Hubbard S.S."/>
            <person name="Banfield J.F."/>
        </authorList>
    </citation>
    <scope>NUCLEOTIDE SEQUENCE [LARGE SCALE GENOMIC DNA]</scope>
</reference>
<keyword evidence="2" id="KW-0902">Two-component regulatory system</keyword>
<dbReference type="GO" id="GO:0000156">
    <property type="term" value="F:phosphorelay response regulator activity"/>
    <property type="evidence" value="ECO:0007669"/>
    <property type="project" value="TreeGrafter"/>
</dbReference>
<keyword evidence="1 6" id="KW-0597">Phosphoprotein</keyword>
<protein>
    <submittedName>
        <fullName evidence="10">DNA-binding response regulator</fullName>
    </submittedName>
</protein>
<dbReference type="AlphaFoldDB" id="A0A1F6G976"/>
<dbReference type="Gene3D" id="3.40.50.2300">
    <property type="match status" value="1"/>
</dbReference>
<dbReference type="EMBL" id="MFNE01000036">
    <property type="protein sequence ID" value="OGG94655.1"/>
    <property type="molecule type" value="Genomic_DNA"/>
</dbReference>
<evidence type="ECO:0000256" key="7">
    <source>
        <dbReference type="PROSITE-ProRule" id="PRU01091"/>
    </source>
</evidence>
<dbReference type="Gene3D" id="6.10.250.690">
    <property type="match status" value="1"/>
</dbReference>
<keyword evidence="3" id="KW-0805">Transcription regulation</keyword>
<dbReference type="PANTHER" id="PTHR48111">
    <property type="entry name" value="REGULATOR OF RPOS"/>
    <property type="match status" value="1"/>
</dbReference>
<evidence type="ECO:0000313" key="11">
    <source>
        <dbReference type="Proteomes" id="UP000178449"/>
    </source>
</evidence>
<feature type="domain" description="OmpR/PhoB-type" evidence="9">
    <location>
        <begin position="123"/>
        <end position="221"/>
    </location>
</feature>
<dbReference type="CDD" id="cd00383">
    <property type="entry name" value="trans_reg_C"/>
    <property type="match status" value="1"/>
</dbReference>
<dbReference type="GO" id="GO:0000976">
    <property type="term" value="F:transcription cis-regulatory region binding"/>
    <property type="evidence" value="ECO:0007669"/>
    <property type="project" value="TreeGrafter"/>
</dbReference>
<sequence length="224" mass="25791">MRVLLVEDDQGVANFIKKGLEEERYTIERVADGALGLEYALTGHYDLIILDVMLPKKSGFEVCKTLRDQGIQTPILMLTAKIDIADKVNGLDKGADDYLTKPFSFEEFLARIRALLRRKKSDIVKLEVGGLSLNTQSHRVFLGDNELILRHKEYAILEYLVRNQDRILSRTQILENVWGYDFDPGTNVVDVHIKSIRKKFEEFSKDSFIHTIRGVGYMFEHKNK</sequence>
<dbReference type="Gene3D" id="1.10.10.10">
    <property type="entry name" value="Winged helix-like DNA-binding domain superfamily/Winged helix DNA-binding domain"/>
    <property type="match status" value="1"/>
</dbReference>
<dbReference type="Proteomes" id="UP000178449">
    <property type="component" value="Unassembled WGS sequence"/>
</dbReference>
<dbReference type="InterPro" id="IPR016032">
    <property type="entry name" value="Sig_transdc_resp-reg_C-effctor"/>
</dbReference>
<evidence type="ECO:0000256" key="4">
    <source>
        <dbReference type="ARBA" id="ARBA00023125"/>
    </source>
</evidence>
<organism evidence="10 11">
    <name type="scientific">Candidatus Lambdaproteobacteria bacterium RIFOXYD2_FULL_50_16</name>
    <dbReference type="NCBI Taxonomy" id="1817772"/>
    <lineage>
        <taxon>Bacteria</taxon>
        <taxon>Pseudomonadati</taxon>
        <taxon>Pseudomonadota</taxon>
        <taxon>Candidatus Lambdaproteobacteria</taxon>
    </lineage>
</organism>
<gene>
    <name evidence="10" type="ORF">A2527_05585</name>
</gene>
<evidence type="ECO:0000256" key="5">
    <source>
        <dbReference type="ARBA" id="ARBA00023163"/>
    </source>
</evidence>
<evidence type="ECO:0000256" key="1">
    <source>
        <dbReference type="ARBA" id="ARBA00022553"/>
    </source>
</evidence>
<feature type="domain" description="Response regulatory" evidence="8">
    <location>
        <begin position="2"/>
        <end position="116"/>
    </location>
</feature>
<dbReference type="SUPFAM" id="SSF46894">
    <property type="entry name" value="C-terminal effector domain of the bipartite response regulators"/>
    <property type="match status" value="1"/>
</dbReference>
<dbReference type="InterPro" id="IPR036388">
    <property type="entry name" value="WH-like_DNA-bd_sf"/>
</dbReference>
<dbReference type="FunFam" id="1.10.10.10:FF:000005">
    <property type="entry name" value="Two-component system response regulator"/>
    <property type="match status" value="1"/>
</dbReference>
<keyword evidence="4 7" id="KW-0238">DNA-binding</keyword>
<evidence type="ECO:0000259" key="9">
    <source>
        <dbReference type="PROSITE" id="PS51755"/>
    </source>
</evidence>
<name>A0A1F6G976_9PROT</name>
<evidence type="ECO:0000259" key="8">
    <source>
        <dbReference type="PROSITE" id="PS50110"/>
    </source>
</evidence>
<accession>A0A1F6G976</accession>
<dbReference type="GO" id="GO:0032993">
    <property type="term" value="C:protein-DNA complex"/>
    <property type="evidence" value="ECO:0007669"/>
    <property type="project" value="TreeGrafter"/>
</dbReference>